<name>A0A7J7UV07_PIPKU</name>
<evidence type="ECO:0000256" key="25">
    <source>
        <dbReference type="PIRNR" id="PIRNR000439"/>
    </source>
</evidence>
<comment type="subcellular location">
    <subcellularLocation>
        <location evidence="2 25">Endoplasmic reticulum membrane</location>
        <topology evidence="2 25">Multi-pass membrane protein</topology>
    </subcellularLocation>
</comment>
<evidence type="ECO:0000256" key="11">
    <source>
        <dbReference type="ARBA" id="ARBA00023136"/>
    </source>
</evidence>
<comment type="catalytic activity">
    <reaction evidence="21">
        <text>cholesterol + (9Z)-octadecenoyl-CoA = cholesteryl (9Z-octadecenoate) + CoA</text>
        <dbReference type="Rhea" id="RHEA:41436"/>
        <dbReference type="ChEBI" id="CHEBI:16113"/>
        <dbReference type="ChEBI" id="CHEBI:46898"/>
        <dbReference type="ChEBI" id="CHEBI:57287"/>
        <dbReference type="ChEBI" id="CHEBI:57387"/>
    </reaction>
    <physiologicalReaction direction="left-to-right" evidence="21">
        <dbReference type="Rhea" id="RHEA:41437"/>
    </physiologicalReaction>
</comment>
<evidence type="ECO:0000256" key="22">
    <source>
        <dbReference type="ARBA" id="ARBA00048102"/>
    </source>
</evidence>
<feature type="transmembrane region" description="Helical" evidence="28">
    <location>
        <begin position="146"/>
        <end position="175"/>
    </location>
</feature>
<dbReference type="AlphaFoldDB" id="A0A7J7UV07"/>
<comment type="similarity">
    <text evidence="3 25">Belongs to the membrane-bound acyltransferase family. Sterol o-acyltransferase subfamily.</text>
</comment>
<keyword evidence="11 25" id="KW-0472">Membrane</keyword>
<proteinExistence type="inferred from homology"/>
<comment type="catalytic activity">
    <reaction evidence="16">
        <text>cholesterol + hexadecanoyl-CoA = cholesteryl hexadecanoate + CoA</text>
        <dbReference type="Rhea" id="RHEA:42792"/>
        <dbReference type="ChEBI" id="CHEBI:3663"/>
        <dbReference type="ChEBI" id="CHEBI:16113"/>
        <dbReference type="ChEBI" id="CHEBI:57287"/>
        <dbReference type="ChEBI" id="CHEBI:57379"/>
    </reaction>
    <physiologicalReaction direction="left-to-right" evidence="16">
        <dbReference type="Rhea" id="RHEA:42793"/>
    </physiologicalReaction>
</comment>
<evidence type="ECO:0000256" key="1">
    <source>
        <dbReference type="ARBA" id="ARBA00000230"/>
    </source>
</evidence>
<evidence type="ECO:0000256" key="4">
    <source>
        <dbReference type="ARBA" id="ARBA00022548"/>
    </source>
</evidence>
<feature type="transmembrane region" description="Helical" evidence="28">
    <location>
        <begin position="334"/>
        <end position="362"/>
    </location>
</feature>
<gene>
    <name evidence="29" type="ORF">mPipKuh1_016424</name>
</gene>
<evidence type="ECO:0000256" key="18">
    <source>
        <dbReference type="ARBA" id="ARBA00036867"/>
    </source>
</evidence>
<evidence type="ECO:0000256" key="26">
    <source>
        <dbReference type="PIRSR" id="PIRSR000439-1"/>
    </source>
</evidence>
<dbReference type="Proteomes" id="UP000558488">
    <property type="component" value="Unassembled WGS sequence"/>
</dbReference>
<evidence type="ECO:0000256" key="6">
    <source>
        <dbReference type="ARBA" id="ARBA00022679"/>
    </source>
</evidence>
<evidence type="ECO:0000256" key="20">
    <source>
        <dbReference type="ARBA" id="ARBA00037015"/>
    </source>
</evidence>
<dbReference type="PANTHER" id="PTHR10408:SF6">
    <property type="entry name" value="STEROL O-ACYLTRANSFERASE 1"/>
    <property type="match status" value="1"/>
</dbReference>
<keyword evidence="7 28" id="KW-0812">Transmembrane</keyword>
<evidence type="ECO:0000256" key="24">
    <source>
        <dbReference type="ARBA" id="ARBA00049924"/>
    </source>
</evidence>
<dbReference type="GO" id="GO:0034736">
    <property type="term" value="F:cholesterol O-acyltransferase activity"/>
    <property type="evidence" value="ECO:0007669"/>
    <property type="project" value="InterPro"/>
</dbReference>
<comment type="catalytic activity">
    <reaction evidence="20">
        <text>(9Z)-hexadecenoyl-CoA + cholesterol = cholesteryl (9Z)-hexadecenoate + CoA</text>
        <dbReference type="Rhea" id="RHEA:64320"/>
        <dbReference type="ChEBI" id="CHEBI:16113"/>
        <dbReference type="ChEBI" id="CHEBI:57287"/>
        <dbReference type="ChEBI" id="CHEBI:61540"/>
        <dbReference type="ChEBI" id="CHEBI:84323"/>
    </reaction>
    <physiologicalReaction direction="left-to-right" evidence="20">
        <dbReference type="Rhea" id="RHEA:64321"/>
    </physiologicalReaction>
</comment>
<evidence type="ECO:0000256" key="7">
    <source>
        <dbReference type="ARBA" id="ARBA00022692"/>
    </source>
</evidence>
<keyword evidence="5" id="KW-0597">Phosphoprotein</keyword>
<accession>A0A7J7UV07</accession>
<dbReference type="InterPro" id="IPR030687">
    <property type="entry name" value="Sterol_acyltranf_meta"/>
</dbReference>
<evidence type="ECO:0000313" key="29">
    <source>
        <dbReference type="EMBL" id="KAF6316614.1"/>
    </source>
</evidence>
<keyword evidence="15 25" id="KW-0012">Acyltransferase</keyword>
<comment type="catalytic activity">
    <reaction evidence="22">
        <text>an acyl-CoA + cholesterol = a cholesterol ester + CoA</text>
        <dbReference type="Rhea" id="RHEA:17729"/>
        <dbReference type="ChEBI" id="CHEBI:16113"/>
        <dbReference type="ChEBI" id="CHEBI:17002"/>
        <dbReference type="ChEBI" id="CHEBI:57287"/>
        <dbReference type="ChEBI" id="CHEBI:58342"/>
    </reaction>
    <physiologicalReaction direction="left-to-right" evidence="22">
        <dbReference type="Rhea" id="RHEA:17730"/>
    </physiologicalReaction>
</comment>
<keyword evidence="30" id="KW-1185">Reference proteome</keyword>
<comment type="catalytic activity">
    <reaction evidence="24">
        <text>a sterol + a long-chain fatty acyl-CoA = a long-chain 3-hydroxysterol ester + CoA</text>
        <dbReference type="Rhea" id="RHEA:59816"/>
        <dbReference type="ChEBI" id="CHEBI:15889"/>
        <dbReference type="ChEBI" id="CHEBI:57287"/>
        <dbReference type="ChEBI" id="CHEBI:83139"/>
        <dbReference type="ChEBI" id="CHEBI:232093"/>
        <dbReference type="EC" id="2.3.1.26"/>
    </reaction>
    <physiologicalReaction direction="left-to-right" evidence="24">
        <dbReference type="Rhea" id="RHEA:59817"/>
    </physiologicalReaction>
</comment>
<evidence type="ECO:0000256" key="2">
    <source>
        <dbReference type="ARBA" id="ARBA00004477"/>
    </source>
</evidence>
<dbReference type="InterPro" id="IPR004299">
    <property type="entry name" value="MBOAT_fam"/>
</dbReference>
<dbReference type="EMBL" id="JACAGB010000018">
    <property type="protein sequence ID" value="KAF6316614.1"/>
    <property type="molecule type" value="Genomic_DNA"/>
</dbReference>
<evidence type="ECO:0000256" key="17">
    <source>
        <dbReference type="ARBA" id="ARBA00036418"/>
    </source>
</evidence>
<feature type="region of interest" description="Disordered" evidence="27">
    <location>
        <begin position="1"/>
        <end position="43"/>
    </location>
</feature>
<evidence type="ECO:0000256" key="23">
    <source>
        <dbReference type="ARBA" id="ARBA00048346"/>
    </source>
</evidence>
<evidence type="ECO:0000256" key="8">
    <source>
        <dbReference type="ARBA" id="ARBA00022824"/>
    </source>
</evidence>
<evidence type="ECO:0000256" key="28">
    <source>
        <dbReference type="SAM" id="Phobius"/>
    </source>
</evidence>
<organism evidence="29 30">
    <name type="scientific">Pipistrellus kuhlii</name>
    <name type="common">Kuhl's pipistrelle</name>
    <dbReference type="NCBI Taxonomy" id="59472"/>
    <lineage>
        <taxon>Eukaryota</taxon>
        <taxon>Metazoa</taxon>
        <taxon>Chordata</taxon>
        <taxon>Craniata</taxon>
        <taxon>Vertebrata</taxon>
        <taxon>Euteleostomi</taxon>
        <taxon>Mammalia</taxon>
        <taxon>Eutheria</taxon>
        <taxon>Laurasiatheria</taxon>
        <taxon>Chiroptera</taxon>
        <taxon>Yangochiroptera</taxon>
        <taxon>Vespertilionidae</taxon>
        <taxon>Pipistrellus</taxon>
    </lineage>
</organism>
<feature type="transmembrane region" description="Helical" evidence="28">
    <location>
        <begin position="474"/>
        <end position="493"/>
    </location>
</feature>
<evidence type="ECO:0000256" key="10">
    <source>
        <dbReference type="ARBA" id="ARBA00023098"/>
    </source>
</evidence>
<keyword evidence="8 25" id="KW-0256">Endoplasmic reticulum</keyword>
<evidence type="ECO:0000313" key="30">
    <source>
        <dbReference type="Proteomes" id="UP000558488"/>
    </source>
</evidence>
<keyword evidence="10" id="KW-0443">Lipid metabolism</keyword>
<evidence type="ECO:0000256" key="15">
    <source>
        <dbReference type="ARBA" id="ARBA00023315"/>
    </source>
</evidence>
<dbReference type="PANTHER" id="PTHR10408">
    <property type="entry name" value="STEROL O-ACYLTRANSFERASE"/>
    <property type="match status" value="1"/>
</dbReference>
<keyword evidence="6 25" id="KW-0808">Transferase</keyword>
<keyword evidence="14" id="KW-0753">Steroid metabolism</keyword>
<dbReference type="GO" id="GO:0008203">
    <property type="term" value="P:cholesterol metabolic process"/>
    <property type="evidence" value="ECO:0007669"/>
    <property type="project" value="UniProtKB-KW"/>
</dbReference>
<keyword evidence="12" id="KW-1015">Disulfide bond</keyword>
<evidence type="ECO:0000256" key="14">
    <source>
        <dbReference type="ARBA" id="ARBA00023221"/>
    </source>
</evidence>
<dbReference type="GO" id="GO:0005789">
    <property type="term" value="C:endoplasmic reticulum membrane"/>
    <property type="evidence" value="ECO:0007669"/>
    <property type="project" value="UniProtKB-SubCell"/>
</dbReference>
<dbReference type="GO" id="GO:0033344">
    <property type="term" value="P:cholesterol efflux"/>
    <property type="evidence" value="ECO:0007669"/>
    <property type="project" value="TreeGrafter"/>
</dbReference>
<keyword evidence="13" id="KW-1207">Sterol metabolism</keyword>
<evidence type="ECO:0000256" key="16">
    <source>
        <dbReference type="ARBA" id="ARBA00036161"/>
    </source>
</evidence>
<feature type="transmembrane region" description="Helical" evidence="28">
    <location>
        <begin position="420"/>
        <end position="437"/>
    </location>
</feature>
<comment type="caution">
    <text evidence="29">The sequence shown here is derived from an EMBL/GenBank/DDBJ whole genome shotgun (WGS) entry which is preliminary data.</text>
</comment>
<evidence type="ECO:0000256" key="27">
    <source>
        <dbReference type="SAM" id="MobiDB-lite"/>
    </source>
</evidence>
<evidence type="ECO:0000256" key="19">
    <source>
        <dbReference type="ARBA" id="ARBA00036957"/>
    </source>
</evidence>
<dbReference type="GO" id="GO:0000062">
    <property type="term" value="F:fatty-acyl-CoA binding"/>
    <property type="evidence" value="ECO:0007669"/>
    <property type="project" value="TreeGrafter"/>
</dbReference>
<keyword evidence="9 28" id="KW-1133">Transmembrane helix</keyword>
<dbReference type="GO" id="GO:0042632">
    <property type="term" value="P:cholesterol homeostasis"/>
    <property type="evidence" value="ECO:0007669"/>
    <property type="project" value="InterPro"/>
</dbReference>
<comment type="catalytic activity">
    <reaction evidence="18">
        <text>(9Z,12Z)-octadecadienoyl-CoA + cholesterol = cholesteryl (9Z,12Z)-octadecadienoate + CoA</text>
        <dbReference type="Rhea" id="RHEA:42796"/>
        <dbReference type="ChEBI" id="CHEBI:16113"/>
        <dbReference type="ChEBI" id="CHEBI:41509"/>
        <dbReference type="ChEBI" id="CHEBI:57287"/>
        <dbReference type="ChEBI" id="CHEBI:57383"/>
    </reaction>
    <physiologicalReaction direction="left-to-right" evidence="18">
        <dbReference type="Rhea" id="RHEA:42797"/>
    </physiologicalReaction>
</comment>
<comment type="catalytic activity">
    <reaction evidence="19">
        <text>(7Z)-octadecenoyl-CoA + cholesterol = cholesteryl (7Z)-octadecenoate + CoA</text>
        <dbReference type="Rhea" id="RHEA:64328"/>
        <dbReference type="ChEBI" id="CHEBI:16113"/>
        <dbReference type="ChEBI" id="CHEBI:57287"/>
        <dbReference type="ChEBI" id="CHEBI:152049"/>
        <dbReference type="ChEBI" id="CHEBI:152050"/>
    </reaction>
    <physiologicalReaction direction="left-to-right" evidence="19">
        <dbReference type="Rhea" id="RHEA:64329"/>
    </physiologicalReaction>
</comment>
<evidence type="ECO:0000256" key="13">
    <source>
        <dbReference type="ARBA" id="ARBA00023166"/>
    </source>
</evidence>
<evidence type="ECO:0000256" key="3">
    <source>
        <dbReference type="ARBA" id="ARBA00009010"/>
    </source>
</evidence>
<dbReference type="PIRSF" id="PIRSF000439">
    <property type="entry name" value="Oat_ACAT_DAG_ARE"/>
    <property type="match status" value="1"/>
</dbReference>
<dbReference type="Pfam" id="PF03062">
    <property type="entry name" value="MBOAT"/>
    <property type="match status" value="1"/>
</dbReference>
<comment type="catalytic activity">
    <reaction evidence="17">
        <text>(11Z)-octadecenoyl-CoA + cholesterol = cholesteryl (11Z)-octadecenoate + CoA</text>
        <dbReference type="Rhea" id="RHEA:64324"/>
        <dbReference type="ChEBI" id="CHEBI:16113"/>
        <dbReference type="ChEBI" id="CHEBI:57287"/>
        <dbReference type="ChEBI" id="CHEBI:75121"/>
        <dbReference type="ChEBI" id="CHEBI:88768"/>
    </reaction>
    <physiologicalReaction direction="left-to-right" evidence="17">
        <dbReference type="Rhea" id="RHEA:64325"/>
    </physiologicalReaction>
</comment>
<feature type="transmembrane region" description="Helical" evidence="28">
    <location>
        <begin position="293"/>
        <end position="314"/>
    </location>
</feature>
<evidence type="ECO:0000256" key="9">
    <source>
        <dbReference type="ARBA" id="ARBA00022989"/>
    </source>
</evidence>
<feature type="active site" evidence="26">
    <location>
        <position position="433"/>
    </location>
</feature>
<sequence>MVGEEMSLRKRLSKSSDGPEEKEDQGNPAKQAPETPSNGQVDVKEIIAKKKQLTAEAEELKPYFMKEVGTHFDDFVTNLIEKSVSLDSGGSTLTSFSVLGGVNNHRAKDLRAPPEHGKIFVVRRSLLDTLVVDYIDEGRLVLEFNLIYYAFGQFPVVICTWCAMFLSTLSVPYFLFQHWARGYSKSSHPVIHSLFHGFFLMVFQIGILGFGPTYIVLAYTLPPASRCIVIFEQIRMAMKVHSFVRENVPRVLTSAKEKSKTVPVPTVNQYLYFLFAPTLIYRDNYPRTPTIRWSYVVMQFAQVFGCLFYMYYVFERLCAPLFRNIKQEPFSARVLILCVFNSILPGVLGLLLTFFAFLHCWLNAFAEMLRFGDRMFYKDWWNSTSYSNYYRTWNVVVHDWLYYYAYRDFLWFFTKRFKSAAMLAVFAVSAVVHEYAIAVCLSFFYPVLFVLFMFFGMAFNFIVNDSRKRPIWNVMMWTSLFAGQGVLLCFYSQEWYARQHCPLKNPTFLDYIRPRSWTCRYVF</sequence>
<dbReference type="GO" id="GO:0015485">
    <property type="term" value="F:cholesterol binding"/>
    <property type="evidence" value="ECO:0007669"/>
    <property type="project" value="TreeGrafter"/>
</dbReference>
<evidence type="ECO:0000256" key="12">
    <source>
        <dbReference type="ARBA" id="ARBA00023157"/>
    </source>
</evidence>
<keyword evidence="4" id="KW-0153">Cholesterol metabolism</keyword>
<dbReference type="PIRSF" id="PIRSF500230">
    <property type="entry name" value="Sterol_acyltranf_ACAT"/>
    <property type="match status" value="1"/>
</dbReference>
<evidence type="ECO:0000256" key="5">
    <source>
        <dbReference type="ARBA" id="ARBA00022553"/>
    </source>
</evidence>
<evidence type="ECO:0000256" key="21">
    <source>
        <dbReference type="ARBA" id="ARBA00047739"/>
    </source>
</evidence>
<feature type="transmembrane region" description="Helical" evidence="28">
    <location>
        <begin position="195"/>
        <end position="217"/>
    </location>
</feature>
<dbReference type="InterPro" id="IPR014371">
    <property type="entry name" value="Oat_ACAT_DAG_ARE"/>
</dbReference>
<comment type="catalytic activity">
    <reaction evidence="23">
        <text>octadecanoyl-CoA + cholesterol = cholesteryl octadecanoate + CoA</text>
        <dbReference type="Rhea" id="RHEA:42812"/>
        <dbReference type="ChEBI" id="CHEBI:16113"/>
        <dbReference type="ChEBI" id="CHEBI:57287"/>
        <dbReference type="ChEBI" id="CHEBI:57394"/>
        <dbReference type="ChEBI" id="CHEBI:82750"/>
    </reaction>
    <physiologicalReaction direction="left-to-right" evidence="23">
        <dbReference type="Rhea" id="RHEA:42813"/>
    </physiologicalReaction>
</comment>
<feature type="transmembrane region" description="Helical" evidence="28">
    <location>
        <begin position="443"/>
        <end position="462"/>
    </location>
</feature>
<reference evidence="29 30" key="1">
    <citation type="journal article" date="2020" name="Nature">
        <title>Six reference-quality genomes reveal evolution of bat adaptations.</title>
        <authorList>
            <person name="Jebb D."/>
            <person name="Huang Z."/>
            <person name="Pippel M."/>
            <person name="Hughes G.M."/>
            <person name="Lavrichenko K."/>
            <person name="Devanna P."/>
            <person name="Winkler S."/>
            <person name="Jermiin L.S."/>
            <person name="Skirmuntt E.C."/>
            <person name="Katzourakis A."/>
            <person name="Burkitt-Gray L."/>
            <person name="Ray D.A."/>
            <person name="Sullivan K.A.M."/>
            <person name="Roscito J.G."/>
            <person name="Kirilenko B.M."/>
            <person name="Davalos L.M."/>
            <person name="Corthals A.P."/>
            <person name="Power M.L."/>
            <person name="Jones G."/>
            <person name="Ransome R.D."/>
            <person name="Dechmann D.K.N."/>
            <person name="Locatelli A.G."/>
            <person name="Puechmaille S.J."/>
            <person name="Fedrigo O."/>
            <person name="Jarvis E.D."/>
            <person name="Hiller M."/>
            <person name="Vernes S.C."/>
            <person name="Myers E.W."/>
            <person name="Teeling E.C."/>
        </authorList>
    </citation>
    <scope>NUCLEOTIDE SEQUENCE [LARGE SCALE GENOMIC DNA]</scope>
    <source>
        <strain evidence="29">MPipKuh1</strain>
        <tissue evidence="29">Flight muscle</tissue>
    </source>
</reference>
<comment type="catalytic activity">
    <reaction evidence="1">
        <text>(5Z,8Z,11Z,14Z)-eicosatetraenoyl-CoA + cholesterol = cholesteryl (5Z,8Z,11Z,14Z)-eicosatetraenoate + CoA</text>
        <dbReference type="Rhea" id="RHEA:42816"/>
        <dbReference type="ChEBI" id="CHEBI:16113"/>
        <dbReference type="ChEBI" id="CHEBI:57287"/>
        <dbReference type="ChEBI" id="CHEBI:57368"/>
        <dbReference type="ChEBI" id="CHEBI:82751"/>
    </reaction>
    <physiologicalReaction direction="left-to-right" evidence="1">
        <dbReference type="Rhea" id="RHEA:42817"/>
    </physiologicalReaction>
</comment>
<protein>
    <recommendedName>
        <fullName evidence="25">O-acyltransferase</fullName>
    </recommendedName>
</protein>